<keyword evidence="3" id="KW-0274">FAD</keyword>
<dbReference type="InterPro" id="IPR003953">
    <property type="entry name" value="FAD-dep_OxRdtase_2_FAD-bd"/>
</dbReference>
<keyword evidence="2" id="KW-0285">Flavoprotein</keyword>
<evidence type="ECO:0000256" key="4">
    <source>
        <dbReference type="ARBA" id="ARBA00023002"/>
    </source>
</evidence>
<dbReference type="Gene3D" id="3.90.700.10">
    <property type="entry name" value="Succinate dehydrogenase/fumarate reductase flavoprotein, catalytic domain"/>
    <property type="match status" value="1"/>
</dbReference>
<gene>
    <name evidence="6" type="ORF">HQ605_08890</name>
</gene>
<dbReference type="InterPro" id="IPR050315">
    <property type="entry name" value="FAD-oxidoreductase_2"/>
</dbReference>
<sequence>MSEHGPDLVVAGAGGGLVGALRAAELGLDVVVVEASEHAKRGNNTAMSTAMIPGAGSRWQREQGVDDFPSRFVDDVVRKTKGTADVGLATALAEVSAPLVEWMADHLEIPLSLVTDFAYPGHSALRCHTVEGRHGSVLLDHLTRAVAEHPNIDVYAPARVTDVRTEDGRVSAVVVTLPDGTTDEIPTPAVLLATNGYGADHAAVAQHAPEIASAVYHGSEYSTGDALAIGTRLGAEARFLDAYQGHAALSKKAATLVGWATVMHGGVVLDSTGRRFGDETTGYSEYAAQLAARPGSEGWLVIDREIHDRCLAFTDFRQTVESGAAVWADDAAGLAAATGLPVDAVVDEIAAVGRYARGEDSDPFGRNSFEHEMAGPYAAVAIVPALFHTQGGLVVDGHARVLRTDGSPIDGLFAAGGAAMGISGHGASGYLAGNGLLPALGLSFLAADAAAASLDMQRTSS</sequence>
<accession>A0ABS7NU31</accession>
<dbReference type="EMBL" id="JABUKG010000007">
    <property type="protein sequence ID" value="MBY6320935.1"/>
    <property type="molecule type" value="Genomic_DNA"/>
</dbReference>
<evidence type="ECO:0000256" key="2">
    <source>
        <dbReference type="ARBA" id="ARBA00022630"/>
    </source>
</evidence>
<evidence type="ECO:0000259" key="5">
    <source>
        <dbReference type="Pfam" id="PF00890"/>
    </source>
</evidence>
<dbReference type="PANTHER" id="PTHR43400:SF10">
    <property type="entry name" value="3-OXOSTEROID 1-DEHYDROGENASE"/>
    <property type="match status" value="1"/>
</dbReference>
<keyword evidence="4" id="KW-0560">Oxidoreductase</keyword>
<comment type="cofactor">
    <cofactor evidence="1">
        <name>FAD</name>
        <dbReference type="ChEBI" id="CHEBI:57692"/>
    </cofactor>
</comment>
<evidence type="ECO:0000256" key="3">
    <source>
        <dbReference type="ARBA" id="ARBA00022827"/>
    </source>
</evidence>
<dbReference type="RefSeq" id="WP_068099704.1">
    <property type="nucleotide sequence ID" value="NZ_JABUKE010000010.1"/>
</dbReference>
<feature type="domain" description="FAD-dependent oxidoreductase 2 FAD-binding" evidence="5">
    <location>
        <begin position="7"/>
        <end position="424"/>
    </location>
</feature>
<dbReference type="InterPro" id="IPR036188">
    <property type="entry name" value="FAD/NAD-bd_sf"/>
</dbReference>
<reference evidence="6 7" key="1">
    <citation type="submission" date="2020-06" db="EMBL/GenBank/DDBJ databases">
        <title>Taxonomy, biology and ecology of Rhodococcus bacteria occurring in California pistachio and other woody hosts as revealed by genome sequence analyses.</title>
        <authorList>
            <person name="Gai Y."/>
            <person name="Riely B."/>
        </authorList>
    </citation>
    <scope>NUCLEOTIDE SEQUENCE [LARGE SCALE GENOMIC DNA]</scope>
    <source>
        <strain evidence="6 7">BP-284</strain>
    </source>
</reference>
<dbReference type="PANTHER" id="PTHR43400">
    <property type="entry name" value="FUMARATE REDUCTASE"/>
    <property type="match status" value="1"/>
</dbReference>
<organism evidence="6 7">
    <name type="scientific">Rhodococcoides kroppenstedtii</name>
    <dbReference type="NCBI Taxonomy" id="293050"/>
    <lineage>
        <taxon>Bacteria</taxon>
        <taxon>Bacillati</taxon>
        <taxon>Actinomycetota</taxon>
        <taxon>Actinomycetes</taxon>
        <taxon>Mycobacteriales</taxon>
        <taxon>Nocardiaceae</taxon>
        <taxon>Rhodococcoides</taxon>
    </lineage>
</organism>
<dbReference type="InterPro" id="IPR027477">
    <property type="entry name" value="Succ_DH/fumarate_Rdtase_cat_sf"/>
</dbReference>
<evidence type="ECO:0000313" key="6">
    <source>
        <dbReference type="EMBL" id="MBY6320935.1"/>
    </source>
</evidence>
<name>A0ABS7NU31_9NOCA</name>
<dbReference type="SUPFAM" id="SSF51905">
    <property type="entry name" value="FAD/NAD(P)-binding domain"/>
    <property type="match status" value="1"/>
</dbReference>
<dbReference type="SUPFAM" id="SSF56425">
    <property type="entry name" value="Succinate dehydrogenase/fumarate reductase flavoprotein, catalytic domain"/>
    <property type="match status" value="1"/>
</dbReference>
<dbReference type="Gene3D" id="3.50.50.60">
    <property type="entry name" value="FAD/NAD(P)-binding domain"/>
    <property type="match status" value="1"/>
</dbReference>
<proteinExistence type="predicted"/>
<keyword evidence="7" id="KW-1185">Reference proteome</keyword>
<dbReference type="Pfam" id="PF00890">
    <property type="entry name" value="FAD_binding_2"/>
    <property type="match status" value="1"/>
</dbReference>
<protein>
    <submittedName>
        <fullName evidence="6">FAD-binding protein</fullName>
    </submittedName>
</protein>
<dbReference type="Proteomes" id="UP001520140">
    <property type="component" value="Unassembled WGS sequence"/>
</dbReference>
<evidence type="ECO:0000313" key="7">
    <source>
        <dbReference type="Proteomes" id="UP001520140"/>
    </source>
</evidence>
<comment type="caution">
    <text evidence="6">The sequence shown here is derived from an EMBL/GenBank/DDBJ whole genome shotgun (WGS) entry which is preliminary data.</text>
</comment>
<evidence type="ECO:0000256" key="1">
    <source>
        <dbReference type="ARBA" id="ARBA00001974"/>
    </source>
</evidence>